<dbReference type="SUPFAM" id="SSF57850">
    <property type="entry name" value="RING/U-box"/>
    <property type="match status" value="1"/>
</dbReference>
<dbReference type="PROSITE" id="PS50089">
    <property type="entry name" value="ZF_RING_2"/>
    <property type="match status" value="1"/>
</dbReference>
<gene>
    <name evidence="6" type="primary">109588007</name>
</gene>
<evidence type="ECO:0000313" key="6">
    <source>
        <dbReference type="EnsemblMetazoa" id="Aqu2.1.13631_001"/>
    </source>
</evidence>
<dbReference type="InterPro" id="IPR013083">
    <property type="entry name" value="Znf_RING/FYVE/PHD"/>
</dbReference>
<dbReference type="KEGG" id="aqu:109588007"/>
<evidence type="ECO:0000256" key="1">
    <source>
        <dbReference type="ARBA" id="ARBA00022771"/>
    </source>
</evidence>
<keyword evidence="1 3" id="KW-0479">Metal-binding</keyword>
<evidence type="ECO:0000256" key="2">
    <source>
        <dbReference type="ARBA" id="ARBA00022833"/>
    </source>
</evidence>
<dbReference type="InterPro" id="IPR001841">
    <property type="entry name" value="Znf_RING"/>
</dbReference>
<reference evidence="7" key="1">
    <citation type="journal article" date="2010" name="Nature">
        <title>The Amphimedon queenslandica genome and the evolution of animal complexity.</title>
        <authorList>
            <person name="Srivastava M."/>
            <person name="Simakov O."/>
            <person name="Chapman J."/>
            <person name="Fahey B."/>
            <person name="Gauthier M.E."/>
            <person name="Mitros T."/>
            <person name="Richards G.S."/>
            <person name="Conaco C."/>
            <person name="Dacre M."/>
            <person name="Hellsten U."/>
            <person name="Larroux C."/>
            <person name="Putnam N.H."/>
            <person name="Stanke M."/>
            <person name="Adamska M."/>
            <person name="Darling A."/>
            <person name="Degnan S.M."/>
            <person name="Oakley T.H."/>
            <person name="Plachetzki D.C."/>
            <person name="Zhai Y."/>
            <person name="Adamski M."/>
            <person name="Calcino A."/>
            <person name="Cummins S.F."/>
            <person name="Goodstein D.M."/>
            <person name="Harris C."/>
            <person name="Jackson D.J."/>
            <person name="Leys S.P."/>
            <person name="Shu S."/>
            <person name="Woodcroft B.J."/>
            <person name="Vervoort M."/>
            <person name="Kosik K.S."/>
            <person name="Manning G."/>
            <person name="Degnan B.M."/>
            <person name="Rokhsar D.S."/>
        </authorList>
    </citation>
    <scope>NUCLEOTIDE SEQUENCE [LARGE SCALE GENOMIC DNA]</scope>
</reference>
<dbReference type="EnsemblMetazoa" id="XM_020004207.1">
    <property type="protein sequence ID" value="XP_019859766.1"/>
    <property type="gene ID" value="LOC109588007"/>
</dbReference>
<name>A0A1X7TG24_AMPQE</name>
<evidence type="ECO:0000313" key="7">
    <source>
        <dbReference type="Proteomes" id="UP000007879"/>
    </source>
</evidence>
<feature type="region of interest" description="Disordered" evidence="4">
    <location>
        <begin position="76"/>
        <end position="109"/>
    </location>
</feature>
<feature type="domain" description="RING-type" evidence="5">
    <location>
        <begin position="288"/>
        <end position="329"/>
    </location>
</feature>
<evidence type="ECO:0000256" key="4">
    <source>
        <dbReference type="SAM" id="MobiDB-lite"/>
    </source>
</evidence>
<dbReference type="Gene3D" id="3.30.40.10">
    <property type="entry name" value="Zinc/RING finger domain, C3HC4 (zinc finger)"/>
    <property type="match status" value="1"/>
</dbReference>
<accession>A0A1X7TG24</accession>
<evidence type="ECO:0000259" key="5">
    <source>
        <dbReference type="PROSITE" id="PS50089"/>
    </source>
</evidence>
<dbReference type="InParanoid" id="A0A1X7TG24"/>
<keyword evidence="7" id="KW-1185">Reference proteome</keyword>
<reference evidence="6" key="2">
    <citation type="submission" date="2017-05" db="UniProtKB">
        <authorList>
            <consortium name="EnsemblMetazoa"/>
        </authorList>
    </citation>
    <scope>IDENTIFICATION</scope>
</reference>
<dbReference type="AlphaFoldDB" id="A0A1X7TG24"/>
<keyword evidence="1 3" id="KW-0863">Zinc-finger</keyword>
<dbReference type="Proteomes" id="UP000007879">
    <property type="component" value="Unassembled WGS sequence"/>
</dbReference>
<dbReference type="OrthoDB" id="8951132at2759"/>
<dbReference type="GO" id="GO:0008270">
    <property type="term" value="F:zinc ion binding"/>
    <property type="evidence" value="ECO:0007669"/>
    <property type="project" value="UniProtKB-KW"/>
</dbReference>
<proteinExistence type="predicted"/>
<evidence type="ECO:0000256" key="3">
    <source>
        <dbReference type="PROSITE-ProRule" id="PRU00175"/>
    </source>
</evidence>
<keyword evidence="2" id="KW-0862">Zinc</keyword>
<sequence length="378" mass="41043">MATNSLGSVKLSRQGRKVGVYLSDLEVEKIAALFNLQARTIYIMKENDETAIFPGVSGRFPQLNIGATYEVMGEPVQDQASAASPPVSHHSTPYGAYPTYPQPGPSARKSFSLPHPPTFPAAVRQKVPGSGGYHKTIIFISLSSGSVIDSKAKSVPSYNVVTHTQVLIDSSSCKPSSVCQILSNTTGYEVILLDSKCYPLLDNPATSCMDFWKSTRKILATSKSQYEKLTGKKFTGTAIDLMNAEGNSDDLVSTSNASVELMEKVDRAVSFIEKFEQGIATVIKLFECPICKSILRDPIVSSCCQRLVGCKTCVSDWFSYGGTTCPYCSSLTSAESTRFELKGMQEFSGLLALFEKKDQDNTDRTSVVSDPELPPPII</sequence>
<protein>
    <recommendedName>
        <fullName evidence="5">RING-type domain-containing protein</fullName>
    </recommendedName>
</protein>
<organism evidence="6">
    <name type="scientific">Amphimedon queenslandica</name>
    <name type="common">Sponge</name>
    <dbReference type="NCBI Taxonomy" id="400682"/>
    <lineage>
        <taxon>Eukaryota</taxon>
        <taxon>Metazoa</taxon>
        <taxon>Porifera</taxon>
        <taxon>Demospongiae</taxon>
        <taxon>Heteroscleromorpha</taxon>
        <taxon>Haplosclerida</taxon>
        <taxon>Niphatidae</taxon>
        <taxon>Amphimedon</taxon>
    </lineage>
</organism>
<dbReference type="EnsemblMetazoa" id="Aqu2.1.13631_001">
    <property type="protein sequence ID" value="Aqu2.1.13631_001"/>
    <property type="gene ID" value="Aqu2.1.13631"/>
</dbReference>
<feature type="compositionally biased region" description="Low complexity" evidence="4">
    <location>
        <begin position="80"/>
        <end position="91"/>
    </location>
</feature>